<evidence type="ECO:0000256" key="2">
    <source>
        <dbReference type="ARBA" id="ARBA00022741"/>
    </source>
</evidence>
<accession>A0AAJ0DM15</accession>
<dbReference type="Gene3D" id="1.10.510.10">
    <property type="entry name" value="Transferase(Phosphotransferase) domain 1"/>
    <property type="match status" value="1"/>
</dbReference>
<name>A0AAJ0DM15_9PEZI</name>
<dbReference type="Proteomes" id="UP001271007">
    <property type="component" value="Unassembled WGS sequence"/>
</dbReference>
<dbReference type="GO" id="GO:0004674">
    <property type="term" value="F:protein serine/threonine kinase activity"/>
    <property type="evidence" value="ECO:0007669"/>
    <property type="project" value="UniProtKB-KW"/>
</dbReference>
<evidence type="ECO:0000313" key="5">
    <source>
        <dbReference type="EMBL" id="KAK3052832.1"/>
    </source>
</evidence>
<evidence type="ECO:0000313" key="6">
    <source>
        <dbReference type="Proteomes" id="UP001271007"/>
    </source>
</evidence>
<evidence type="ECO:0000256" key="3">
    <source>
        <dbReference type="ARBA" id="ARBA00022840"/>
    </source>
</evidence>
<dbReference type="InterPro" id="IPR000719">
    <property type="entry name" value="Prot_kinase_dom"/>
</dbReference>
<dbReference type="EMBL" id="JAWDJX010000018">
    <property type="protein sequence ID" value="KAK3052832.1"/>
    <property type="molecule type" value="Genomic_DNA"/>
</dbReference>
<keyword evidence="1" id="KW-0723">Serine/threonine-protein kinase</keyword>
<keyword evidence="6" id="KW-1185">Reference proteome</keyword>
<gene>
    <name evidence="5" type="ORF">LTR09_005896</name>
</gene>
<reference evidence="5" key="1">
    <citation type="submission" date="2023-04" db="EMBL/GenBank/DDBJ databases">
        <title>Black Yeasts Isolated from many extreme environments.</title>
        <authorList>
            <person name="Coleine C."/>
            <person name="Stajich J.E."/>
            <person name="Selbmann L."/>
        </authorList>
    </citation>
    <scope>NUCLEOTIDE SEQUENCE</scope>
    <source>
        <strain evidence="5">CCFEE 5312</strain>
    </source>
</reference>
<dbReference type="InterPro" id="IPR011009">
    <property type="entry name" value="Kinase-like_dom_sf"/>
</dbReference>
<organism evidence="5 6">
    <name type="scientific">Extremus antarcticus</name>
    <dbReference type="NCBI Taxonomy" id="702011"/>
    <lineage>
        <taxon>Eukaryota</taxon>
        <taxon>Fungi</taxon>
        <taxon>Dikarya</taxon>
        <taxon>Ascomycota</taxon>
        <taxon>Pezizomycotina</taxon>
        <taxon>Dothideomycetes</taxon>
        <taxon>Dothideomycetidae</taxon>
        <taxon>Mycosphaerellales</taxon>
        <taxon>Extremaceae</taxon>
        <taxon>Extremus</taxon>
    </lineage>
</organism>
<feature type="domain" description="Protein kinase" evidence="4">
    <location>
        <begin position="1"/>
        <end position="244"/>
    </location>
</feature>
<dbReference type="InterPro" id="IPR050117">
    <property type="entry name" value="MAPK"/>
</dbReference>
<keyword evidence="1" id="KW-0808">Transferase</keyword>
<protein>
    <recommendedName>
        <fullName evidence="4">Protein kinase domain-containing protein</fullName>
    </recommendedName>
</protein>
<keyword evidence="1" id="KW-0418">Kinase</keyword>
<dbReference type="SUPFAM" id="SSF56112">
    <property type="entry name" value="Protein kinase-like (PK-like)"/>
    <property type="match status" value="1"/>
</dbReference>
<dbReference type="AlphaFoldDB" id="A0AAJ0DM15"/>
<comment type="caution">
    <text evidence="5">The sequence shown here is derived from an EMBL/GenBank/DDBJ whole genome shotgun (WGS) entry which is preliminary data.</text>
</comment>
<keyword evidence="3" id="KW-0067">ATP-binding</keyword>
<dbReference type="PANTHER" id="PTHR24055">
    <property type="entry name" value="MITOGEN-ACTIVATED PROTEIN KINASE"/>
    <property type="match status" value="1"/>
</dbReference>
<dbReference type="GO" id="GO:0005524">
    <property type="term" value="F:ATP binding"/>
    <property type="evidence" value="ECO:0007669"/>
    <property type="project" value="UniProtKB-KW"/>
</dbReference>
<dbReference type="Pfam" id="PF00069">
    <property type="entry name" value="Pkinase"/>
    <property type="match status" value="1"/>
</dbReference>
<evidence type="ECO:0000259" key="4">
    <source>
        <dbReference type="PROSITE" id="PS50011"/>
    </source>
</evidence>
<keyword evidence="2" id="KW-0547">Nucleotide-binding</keyword>
<proteinExistence type="predicted"/>
<dbReference type="PROSITE" id="PS50011">
    <property type="entry name" value="PROTEIN_KINASE_DOM"/>
    <property type="match status" value="1"/>
</dbReference>
<sequence>MHSNAVVHRDMHMRNILFQAPDLEWCSTKDLYTRLGEPQKITAPGGNDQVDGPASPSYRVLPISIVTPCDRVTDVRVVIADFGEALPQTAERHQLNTPILLQPPEAFFNEPLGPAADVWSLGCTIFEILTDGPLFEGLQPDGDDVLGETVSALGYLPKRWWDRWEARSEFFLEDGSWRKEMERLLDPWFRPLGDRLKKGRRVGEGPCEFDPQELACLEALLKAMLTYEPSERITASQAASSEWMEGYDRKALSAAWLMSTTLARASGEVARSGE</sequence>
<evidence type="ECO:0000256" key="1">
    <source>
        <dbReference type="ARBA" id="ARBA00022527"/>
    </source>
</evidence>